<comment type="similarity">
    <text evidence="1">Belongs to the methyltransferase superfamily. NTM1 family.</text>
</comment>
<evidence type="ECO:0000313" key="12">
    <source>
        <dbReference type="Proteomes" id="UP001480595"/>
    </source>
</evidence>
<dbReference type="PANTHER" id="PTHR12753:SF0">
    <property type="entry name" value="ALPHA N-TERMINAL PROTEIN METHYLTRANSFERASE 1"/>
    <property type="match status" value="1"/>
</dbReference>
<dbReference type="PANTHER" id="PTHR12753">
    <property type="entry name" value="AD-003 - RELATED"/>
    <property type="match status" value="1"/>
</dbReference>
<evidence type="ECO:0000256" key="9">
    <source>
        <dbReference type="ARBA" id="ARBA00047885"/>
    </source>
</evidence>
<comment type="catalytic activity">
    <reaction evidence="9">
        <text>N-terminal L-prolyl-L-prolyl-L-lysyl-[protein] + 2 S-adenosyl-L-methionine = N-terminal N,N-dimethyl-L-prolyl-L-prolyl-L-lysyl-[protein] + 2 S-adenosyl-L-homocysteine + 2 H(+)</text>
        <dbReference type="Rhea" id="RHEA:54736"/>
        <dbReference type="Rhea" id="RHEA-COMP:13787"/>
        <dbReference type="Rhea" id="RHEA-COMP:13974"/>
        <dbReference type="ChEBI" id="CHEBI:15378"/>
        <dbReference type="ChEBI" id="CHEBI:57856"/>
        <dbReference type="ChEBI" id="CHEBI:59789"/>
        <dbReference type="ChEBI" id="CHEBI:138059"/>
        <dbReference type="ChEBI" id="CHEBI:138318"/>
        <dbReference type="EC" id="2.1.1.244"/>
    </reaction>
</comment>
<keyword evidence="4" id="KW-0949">S-adenosyl-L-methionine</keyword>
<evidence type="ECO:0000256" key="8">
    <source>
        <dbReference type="ARBA" id="ARBA00047306"/>
    </source>
</evidence>
<dbReference type="RefSeq" id="XP_066719570.1">
    <property type="nucleotide sequence ID" value="XM_066855292.1"/>
</dbReference>
<comment type="catalytic activity">
    <reaction evidence="10">
        <text>N-terminal L-alanyl-L-prolyl-L-lysyl-[protein] + 3 S-adenosyl-L-methionine = N-terminal N,N,N-trimethyl-L-alanyl-L-prolyl-L-lysyl-[protein] + 3 S-adenosyl-L-homocysteine + 3 H(+)</text>
        <dbReference type="Rhea" id="RHEA:54712"/>
        <dbReference type="Rhea" id="RHEA-COMP:13785"/>
        <dbReference type="Rhea" id="RHEA-COMP:13971"/>
        <dbReference type="ChEBI" id="CHEBI:15378"/>
        <dbReference type="ChEBI" id="CHEBI:57856"/>
        <dbReference type="ChEBI" id="CHEBI:59789"/>
        <dbReference type="ChEBI" id="CHEBI:138057"/>
        <dbReference type="ChEBI" id="CHEBI:138315"/>
        <dbReference type="EC" id="2.1.1.244"/>
    </reaction>
</comment>
<dbReference type="EC" id="2.1.1.244" evidence="5"/>
<keyword evidence="12" id="KW-1185">Reference proteome</keyword>
<evidence type="ECO:0000256" key="7">
    <source>
        <dbReference type="ARBA" id="ARBA00043129"/>
    </source>
</evidence>
<sequence>MIGSNTTSSTSRIDSLVSKERSLQYWENVDASDNGMLGGVPARLGPKNSIGRVTHMLLRGLAIHTDVIEPVTKFNDKLRGNSGVRHIFNVGLEAWSPPPEGVRHDLIWIQCCVGYLTDEQLVAFLKRCGQALSPEVGVIVLKDNISTSSSDLFDATDSGLTREDGKFRQLLGIHPSWLPDHQNRPTKGVTPRFLQETSVRPDVCVKATGRCKPHN</sequence>
<evidence type="ECO:0000256" key="6">
    <source>
        <dbReference type="ARBA" id="ARBA00039449"/>
    </source>
</evidence>
<name>A0ABR1W1Z7_9PEZI</name>
<evidence type="ECO:0000256" key="4">
    <source>
        <dbReference type="ARBA" id="ARBA00022691"/>
    </source>
</evidence>
<dbReference type="Gene3D" id="3.40.50.150">
    <property type="entry name" value="Vaccinia Virus protein VP39"/>
    <property type="match status" value="1"/>
</dbReference>
<dbReference type="Proteomes" id="UP001480595">
    <property type="component" value="Unassembled WGS sequence"/>
</dbReference>
<comment type="caution">
    <text evidence="11">The sequence shown here is derived from an EMBL/GenBank/DDBJ whole genome shotgun (WGS) entry which is preliminary data.</text>
</comment>
<dbReference type="InterPro" id="IPR029063">
    <property type="entry name" value="SAM-dependent_MTases_sf"/>
</dbReference>
<dbReference type="Pfam" id="PF05891">
    <property type="entry name" value="Methyltransf_PK"/>
    <property type="match status" value="1"/>
</dbReference>
<dbReference type="SUPFAM" id="SSF53335">
    <property type="entry name" value="S-adenosyl-L-methionine-dependent methyltransferases"/>
    <property type="match status" value="1"/>
</dbReference>
<proteinExistence type="inferred from homology"/>
<evidence type="ECO:0000256" key="10">
    <source>
        <dbReference type="ARBA" id="ARBA00048167"/>
    </source>
</evidence>
<dbReference type="EMBL" id="JAQQWL010000004">
    <property type="protein sequence ID" value="KAK8076611.1"/>
    <property type="molecule type" value="Genomic_DNA"/>
</dbReference>
<evidence type="ECO:0000256" key="1">
    <source>
        <dbReference type="ARBA" id="ARBA00009059"/>
    </source>
</evidence>
<evidence type="ECO:0000313" key="11">
    <source>
        <dbReference type="EMBL" id="KAK8076611.1"/>
    </source>
</evidence>
<reference evidence="11 12" key="1">
    <citation type="submission" date="2023-01" db="EMBL/GenBank/DDBJ databases">
        <title>Analysis of 21 Apiospora genomes using comparative genomics revels a genus with tremendous synthesis potential of carbohydrate active enzymes and secondary metabolites.</title>
        <authorList>
            <person name="Sorensen T."/>
        </authorList>
    </citation>
    <scope>NUCLEOTIDE SEQUENCE [LARGE SCALE GENOMIC DNA]</scope>
    <source>
        <strain evidence="11 12">CBS 135458</strain>
    </source>
</reference>
<comment type="catalytic activity">
    <reaction evidence="8">
        <text>N-terminal L-seryl-L-prolyl-L-lysyl-[protein] + 3 S-adenosyl-L-methionine = N-terminal N,N,N-trimethyl-L-seryl-L-prolyl-L-lysyl-[protein] + 3 S-adenosyl-L-homocysteine + 3 H(+)</text>
        <dbReference type="Rhea" id="RHEA:54724"/>
        <dbReference type="Rhea" id="RHEA-COMP:13789"/>
        <dbReference type="Rhea" id="RHEA-COMP:13973"/>
        <dbReference type="ChEBI" id="CHEBI:15378"/>
        <dbReference type="ChEBI" id="CHEBI:57856"/>
        <dbReference type="ChEBI" id="CHEBI:59789"/>
        <dbReference type="ChEBI" id="CHEBI:138061"/>
        <dbReference type="ChEBI" id="CHEBI:138317"/>
        <dbReference type="EC" id="2.1.1.244"/>
    </reaction>
</comment>
<dbReference type="GeneID" id="92088355"/>
<gene>
    <name evidence="11" type="ORF">PG994_003883</name>
</gene>
<accession>A0ABR1W1Z7</accession>
<evidence type="ECO:0000256" key="3">
    <source>
        <dbReference type="ARBA" id="ARBA00022679"/>
    </source>
</evidence>
<dbReference type="InterPro" id="IPR008576">
    <property type="entry name" value="MeTrfase_NTM1"/>
</dbReference>
<evidence type="ECO:0000256" key="5">
    <source>
        <dbReference type="ARBA" id="ARBA00039112"/>
    </source>
</evidence>
<keyword evidence="3" id="KW-0808">Transferase</keyword>
<keyword evidence="2" id="KW-0489">Methyltransferase</keyword>
<organism evidence="11 12">
    <name type="scientific">Apiospora phragmitis</name>
    <dbReference type="NCBI Taxonomy" id="2905665"/>
    <lineage>
        <taxon>Eukaryota</taxon>
        <taxon>Fungi</taxon>
        <taxon>Dikarya</taxon>
        <taxon>Ascomycota</taxon>
        <taxon>Pezizomycotina</taxon>
        <taxon>Sordariomycetes</taxon>
        <taxon>Xylariomycetidae</taxon>
        <taxon>Amphisphaeriales</taxon>
        <taxon>Apiosporaceae</taxon>
        <taxon>Apiospora</taxon>
    </lineage>
</organism>
<evidence type="ECO:0000256" key="2">
    <source>
        <dbReference type="ARBA" id="ARBA00022603"/>
    </source>
</evidence>
<protein>
    <recommendedName>
        <fullName evidence="6">Alpha N-terminal protein methyltransferase 1</fullName>
        <ecNumber evidence="5">2.1.1.244</ecNumber>
    </recommendedName>
    <alternativeName>
        <fullName evidence="7">X-Pro-Lys N-terminal protein methyltransferase 1</fullName>
    </alternativeName>
</protein>